<dbReference type="Gene3D" id="1.10.287.130">
    <property type="match status" value="1"/>
</dbReference>
<dbReference type="EC" id="2.7.13.3" evidence="2"/>
<gene>
    <name evidence="7" type="ORF">MW290_27825</name>
</gene>
<dbReference type="InterPro" id="IPR003594">
    <property type="entry name" value="HATPase_dom"/>
</dbReference>
<dbReference type="PRINTS" id="PR00344">
    <property type="entry name" value="BCTRLSENSOR"/>
</dbReference>
<dbReference type="SMART" id="SM00387">
    <property type="entry name" value="HATPase_c"/>
    <property type="match status" value="1"/>
</dbReference>
<dbReference type="SUPFAM" id="SSF47384">
    <property type="entry name" value="Homodimeric domain of signal transducing histidine kinase"/>
    <property type="match status" value="1"/>
</dbReference>
<evidence type="ECO:0000256" key="2">
    <source>
        <dbReference type="ARBA" id="ARBA00012438"/>
    </source>
</evidence>
<dbReference type="Pfam" id="PF02518">
    <property type="entry name" value="HATPase_c"/>
    <property type="match status" value="1"/>
</dbReference>
<dbReference type="CDD" id="cd00130">
    <property type="entry name" value="PAS"/>
    <property type="match status" value="1"/>
</dbReference>
<keyword evidence="5" id="KW-0812">Transmembrane</keyword>
<feature type="domain" description="Histidine kinase" evidence="6">
    <location>
        <begin position="398"/>
        <end position="629"/>
    </location>
</feature>
<feature type="region of interest" description="Disordered" evidence="4">
    <location>
        <begin position="1"/>
        <end position="63"/>
    </location>
</feature>
<keyword evidence="7" id="KW-0067">ATP-binding</keyword>
<evidence type="ECO:0000256" key="5">
    <source>
        <dbReference type="SAM" id="Phobius"/>
    </source>
</evidence>
<name>A0ABY4SCD3_AQUTE</name>
<comment type="catalytic activity">
    <reaction evidence="1">
        <text>ATP + protein L-histidine = ADP + protein N-phospho-L-histidine.</text>
        <dbReference type="EC" id="2.7.13.3"/>
    </reaction>
</comment>
<evidence type="ECO:0000313" key="7">
    <source>
        <dbReference type="EMBL" id="URI09378.1"/>
    </source>
</evidence>
<keyword evidence="5" id="KW-1133">Transmembrane helix</keyword>
<dbReference type="GO" id="GO:0005524">
    <property type="term" value="F:ATP binding"/>
    <property type="evidence" value="ECO:0007669"/>
    <property type="project" value="UniProtKB-KW"/>
</dbReference>
<accession>A0ABY4SCD3</accession>
<dbReference type="InterPro" id="IPR005467">
    <property type="entry name" value="His_kinase_dom"/>
</dbReference>
<dbReference type="SMART" id="SM00388">
    <property type="entry name" value="HisKA"/>
    <property type="match status" value="1"/>
</dbReference>
<dbReference type="EMBL" id="CP097636">
    <property type="protein sequence ID" value="URI09378.1"/>
    <property type="molecule type" value="Genomic_DNA"/>
</dbReference>
<dbReference type="Pfam" id="PF00512">
    <property type="entry name" value="HisKA"/>
    <property type="match status" value="1"/>
</dbReference>
<feature type="transmembrane region" description="Helical" evidence="5">
    <location>
        <begin position="185"/>
        <end position="203"/>
    </location>
</feature>
<dbReference type="InterPro" id="IPR035965">
    <property type="entry name" value="PAS-like_dom_sf"/>
</dbReference>
<sequence>MSTGAARGPEPPAPPSSGPVDRRRHGRRATDRGGEAPQTWLGTLGGEGRAPGAGAADRRGDPQAEPTAFRRFFRLFIGARAVIGLALLLAQGTGSALGVRALWPALILSAGYAAQALLLWLLPRWRHAGAGPALSVPVTAATVGVDVVVFSVLHLLDPASGFNYVALLVLPVLMSAVLTPRITSLGTAAAAALVLLGGAWRGTLAGGDLTVLMMQAGLAGIGLFVIALLAGELASRLAREEAAARGSLELARQQAQLNRLVIEQMADGVLVIDRRMRVRAANPAARRLLADQGLAPAAPFELPQVPAWQGLARAVSDAFESGGWGEGMREAGLQFPGAGERRLRLRARFTGRRAEDRLATGSQGTGEELCVLFIEDLRTVQARTRQEKLAAMGRVSAGIAHEIRNPLAAIAQANALMEEDAATPDQQRLTRIVADNVERLKRIVDDVLEVAPGSAPHARLIDLAAEVPPLVADWARAEGLGLGPSSRLQVDLQRPPAPPAVAEQSTWLEPAPPLPVRFDLDHLRRVLVNLLDNAQRHASAAPGAVRVLLQREGLAQVRLEVSSDGPPIPPEVERHLFEPFFSTRSRGTGLGLYICRELCERYGASIDYQWRPADTPGRNAFSVTIPLAADHPPPTTP</sequence>
<reference evidence="7" key="1">
    <citation type="submission" date="2022-05" db="EMBL/GenBank/DDBJ databases">
        <title>An RpoN-dependent PEP-CTERM gene is involved in floc formation of an Aquincola tertiaricarbonis strain.</title>
        <authorList>
            <person name="Qiu D."/>
            <person name="Xia M."/>
        </authorList>
    </citation>
    <scope>NUCLEOTIDE SEQUENCE</scope>
    <source>
        <strain evidence="7">RN12</strain>
    </source>
</reference>
<dbReference type="RefSeq" id="WP_250197607.1">
    <property type="nucleotide sequence ID" value="NZ_CP097636.1"/>
</dbReference>
<feature type="transmembrane region" description="Helical" evidence="5">
    <location>
        <begin position="134"/>
        <end position="155"/>
    </location>
</feature>
<dbReference type="SUPFAM" id="SSF55874">
    <property type="entry name" value="ATPase domain of HSP90 chaperone/DNA topoisomerase II/histidine kinase"/>
    <property type="match status" value="1"/>
</dbReference>
<dbReference type="InterPro" id="IPR036890">
    <property type="entry name" value="HATPase_C_sf"/>
</dbReference>
<dbReference type="PANTHER" id="PTHR43065">
    <property type="entry name" value="SENSOR HISTIDINE KINASE"/>
    <property type="match status" value="1"/>
</dbReference>
<proteinExistence type="predicted"/>
<dbReference type="Pfam" id="PF25323">
    <property type="entry name" value="6TM_PilS"/>
    <property type="match status" value="1"/>
</dbReference>
<keyword evidence="3" id="KW-0597">Phosphoprotein</keyword>
<feature type="transmembrane region" description="Helical" evidence="5">
    <location>
        <begin position="209"/>
        <end position="230"/>
    </location>
</feature>
<evidence type="ECO:0000256" key="1">
    <source>
        <dbReference type="ARBA" id="ARBA00000085"/>
    </source>
</evidence>
<dbReference type="Gene3D" id="3.30.450.20">
    <property type="entry name" value="PAS domain"/>
    <property type="match status" value="1"/>
</dbReference>
<dbReference type="Pfam" id="PF13188">
    <property type="entry name" value="PAS_8"/>
    <property type="match status" value="1"/>
</dbReference>
<dbReference type="InterPro" id="IPR036097">
    <property type="entry name" value="HisK_dim/P_sf"/>
</dbReference>
<keyword evidence="8" id="KW-1185">Reference proteome</keyword>
<feature type="transmembrane region" description="Helical" evidence="5">
    <location>
        <begin position="102"/>
        <end position="122"/>
    </location>
</feature>
<evidence type="ECO:0000259" key="6">
    <source>
        <dbReference type="PROSITE" id="PS50109"/>
    </source>
</evidence>
<dbReference type="Proteomes" id="UP001056201">
    <property type="component" value="Chromosome 2"/>
</dbReference>
<keyword evidence="7" id="KW-0547">Nucleotide-binding</keyword>
<evidence type="ECO:0000256" key="3">
    <source>
        <dbReference type="ARBA" id="ARBA00022553"/>
    </source>
</evidence>
<dbReference type="SUPFAM" id="SSF55785">
    <property type="entry name" value="PYP-like sensor domain (PAS domain)"/>
    <property type="match status" value="1"/>
</dbReference>
<dbReference type="PROSITE" id="PS50109">
    <property type="entry name" value="HIS_KIN"/>
    <property type="match status" value="1"/>
</dbReference>
<dbReference type="InterPro" id="IPR003661">
    <property type="entry name" value="HisK_dim/P_dom"/>
</dbReference>
<evidence type="ECO:0000256" key="4">
    <source>
        <dbReference type="SAM" id="MobiDB-lite"/>
    </source>
</evidence>
<dbReference type="Gene3D" id="3.30.565.10">
    <property type="entry name" value="Histidine kinase-like ATPase, C-terminal domain"/>
    <property type="match status" value="1"/>
</dbReference>
<protein>
    <recommendedName>
        <fullName evidence="2">histidine kinase</fullName>
        <ecNumber evidence="2">2.7.13.3</ecNumber>
    </recommendedName>
</protein>
<dbReference type="PANTHER" id="PTHR43065:SF52">
    <property type="entry name" value="SENSOR PROTEIN KINASE PILS"/>
    <property type="match status" value="1"/>
</dbReference>
<dbReference type="InterPro" id="IPR004358">
    <property type="entry name" value="Sig_transdc_His_kin-like_C"/>
</dbReference>
<feature type="transmembrane region" description="Helical" evidence="5">
    <location>
        <begin position="72"/>
        <end position="90"/>
    </location>
</feature>
<dbReference type="InterPro" id="IPR000014">
    <property type="entry name" value="PAS"/>
</dbReference>
<dbReference type="CDD" id="cd00082">
    <property type="entry name" value="HisKA"/>
    <property type="match status" value="1"/>
</dbReference>
<organism evidence="7 8">
    <name type="scientific">Aquincola tertiaricarbonis</name>
    <dbReference type="NCBI Taxonomy" id="391953"/>
    <lineage>
        <taxon>Bacteria</taxon>
        <taxon>Pseudomonadati</taxon>
        <taxon>Pseudomonadota</taxon>
        <taxon>Betaproteobacteria</taxon>
        <taxon>Burkholderiales</taxon>
        <taxon>Sphaerotilaceae</taxon>
        <taxon>Aquincola</taxon>
    </lineage>
</organism>
<keyword evidence="5" id="KW-0472">Membrane</keyword>
<evidence type="ECO:0000313" key="8">
    <source>
        <dbReference type="Proteomes" id="UP001056201"/>
    </source>
</evidence>